<reference evidence="1" key="1">
    <citation type="journal article" date="2015" name="Nature">
        <title>Complex archaea that bridge the gap between prokaryotes and eukaryotes.</title>
        <authorList>
            <person name="Spang A."/>
            <person name="Saw J.H."/>
            <person name="Jorgensen S.L."/>
            <person name="Zaremba-Niedzwiedzka K."/>
            <person name="Martijn J."/>
            <person name="Lind A.E."/>
            <person name="van Eijk R."/>
            <person name="Schleper C."/>
            <person name="Guy L."/>
            <person name="Ettema T.J."/>
        </authorList>
    </citation>
    <scope>NUCLEOTIDE SEQUENCE</scope>
</reference>
<proteinExistence type="predicted"/>
<protein>
    <submittedName>
        <fullName evidence="1">Uncharacterized protein</fullName>
    </submittedName>
</protein>
<sequence length="251" mass="27447">MLMRLKVPGKISEWIGQGFSQEEVEGFIVKKTPEWEGEGFSREDIHEYLGSAPFDITGMDEVLLEAADRGNIKWREEEEVGVGFLKALAPGLTMGELSQDPSDEMGVLRAAKIGLQGSVGGLAYRGELPEFVPEEILANLPVQERLAMQIGTLAGDIPYFAAAWVAATGAGALTGPFAPIIGLGAGFGLVEGLRKVYWDKYQKGEIRSVKEFVFRLNDALWEMEKGFTVGMVGIKRIKFRNGEITSNSKSD</sequence>
<dbReference type="AlphaFoldDB" id="A0A0F9L2A2"/>
<organism evidence="1">
    <name type="scientific">marine sediment metagenome</name>
    <dbReference type="NCBI Taxonomy" id="412755"/>
    <lineage>
        <taxon>unclassified sequences</taxon>
        <taxon>metagenomes</taxon>
        <taxon>ecological metagenomes</taxon>
    </lineage>
</organism>
<accession>A0A0F9L2A2</accession>
<dbReference type="EMBL" id="LAZR01012130">
    <property type="protein sequence ID" value="KKM34779.1"/>
    <property type="molecule type" value="Genomic_DNA"/>
</dbReference>
<name>A0A0F9L2A2_9ZZZZ</name>
<evidence type="ECO:0000313" key="1">
    <source>
        <dbReference type="EMBL" id="KKM34779.1"/>
    </source>
</evidence>
<gene>
    <name evidence="1" type="ORF">LCGC14_1565000</name>
</gene>
<comment type="caution">
    <text evidence="1">The sequence shown here is derived from an EMBL/GenBank/DDBJ whole genome shotgun (WGS) entry which is preliminary data.</text>
</comment>